<feature type="transmembrane region" description="Helical" evidence="1">
    <location>
        <begin position="13"/>
        <end position="32"/>
    </location>
</feature>
<feature type="transmembrane region" description="Helical" evidence="1">
    <location>
        <begin position="102"/>
        <end position="120"/>
    </location>
</feature>
<evidence type="ECO:0000313" key="3">
    <source>
        <dbReference type="Proteomes" id="UP000321562"/>
    </source>
</evidence>
<accession>A0A5C6S911</accession>
<proteinExistence type="predicted"/>
<name>A0A5C6S911_9RHOB</name>
<reference evidence="2 3" key="1">
    <citation type="submission" date="2019-08" db="EMBL/GenBank/DDBJ databases">
        <authorList>
            <person name="Ye J."/>
        </authorList>
    </citation>
    <scope>NUCLEOTIDE SEQUENCE [LARGE SCALE GENOMIC DNA]</scope>
    <source>
        <strain evidence="2 3">TK008</strain>
    </source>
</reference>
<evidence type="ECO:0000256" key="1">
    <source>
        <dbReference type="SAM" id="Phobius"/>
    </source>
</evidence>
<dbReference type="AlphaFoldDB" id="A0A5C6S911"/>
<organism evidence="2 3">
    <name type="scientific">Paracoccus aurantiacus</name>
    <dbReference type="NCBI Taxonomy" id="2599412"/>
    <lineage>
        <taxon>Bacteria</taxon>
        <taxon>Pseudomonadati</taxon>
        <taxon>Pseudomonadota</taxon>
        <taxon>Alphaproteobacteria</taxon>
        <taxon>Rhodobacterales</taxon>
        <taxon>Paracoccaceae</taxon>
        <taxon>Paracoccus</taxon>
    </lineage>
</organism>
<keyword evidence="1" id="KW-0812">Transmembrane</keyword>
<dbReference type="EMBL" id="VOPL01000001">
    <property type="protein sequence ID" value="TXB71349.1"/>
    <property type="molecule type" value="Genomic_DNA"/>
</dbReference>
<evidence type="ECO:0000313" key="2">
    <source>
        <dbReference type="EMBL" id="TXB71349.1"/>
    </source>
</evidence>
<keyword evidence="3" id="KW-1185">Reference proteome</keyword>
<comment type="caution">
    <text evidence="2">The sequence shown here is derived from an EMBL/GenBank/DDBJ whole genome shotgun (WGS) entry which is preliminary data.</text>
</comment>
<dbReference type="RefSeq" id="WP_147096849.1">
    <property type="nucleotide sequence ID" value="NZ_JBHUFH010000002.1"/>
</dbReference>
<gene>
    <name evidence="2" type="ORF">FQV27_03680</name>
</gene>
<sequence length="156" mass="17061">MTLQPLASASLEIQLHTITAIAAFLVGVIQLIARKGTPSHRMRGRIWVALMAVTAVSSLFVNTNCVWGPFGPIHLLTLLTLIMLPIGVISARRGNIGRHARIMTFLFIAALLIAGAFTFIPGRIMHDVVFGTTSTHERCWPVDPDQTTLLQTRIPV</sequence>
<protein>
    <submittedName>
        <fullName evidence="2">DUF2306 domain-containing protein</fullName>
    </submittedName>
</protein>
<keyword evidence="1" id="KW-1133">Transmembrane helix</keyword>
<dbReference type="OrthoDB" id="9815686at2"/>
<dbReference type="Proteomes" id="UP000321562">
    <property type="component" value="Unassembled WGS sequence"/>
</dbReference>
<dbReference type="InterPro" id="IPR018750">
    <property type="entry name" value="DUF2306_membrane"/>
</dbReference>
<keyword evidence="1" id="KW-0472">Membrane</keyword>
<feature type="transmembrane region" description="Helical" evidence="1">
    <location>
        <begin position="44"/>
        <end position="61"/>
    </location>
</feature>
<dbReference type="Pfam" id="PF10067">
    <property type="entry name" value="DUF2306"/>
    <property type="match status" value="1"/>
</dbReference>
<feature type="transmembrane region" description="Helical" evidence="1">
    <location>
        <begin position="73"/>
        <end position="90"/>
    </location>
</feature>